<feature type="transmembrane region" description="Helical" evidence="1">
    <location>
        <begin position="34"/>
        <end position="55"/>
    </location>
</feature>
<feature type="transmembrane region" description="Helical" evidence="1">
    <location>
        <begin position="111"/>
        <end position="131"/>
    </location>
</feature>
<evidence type="ECO:0000256" key="1">
    <source>
        <dbReference type="SAM" id="Phobius"/>
    </source>
</evidence>
<name>A0A1D7R061_9BACI</name>
<feature type="transmembrane region" description="Helical" evidence="1">
    <location>
        <begin position="12"/>
        <end position="28"/>
    </location>
</feature>
<gene>
    <name evidence="2" type="ORF">BBEV_3350</name>
</gene>
<accession>A0A1D7R061</accession>
<dbReference type="EMBL" id="CP012502">
    <property type="protein sequence ID" value="AOM84647.1"/>
    <property type="molecule type" value="Genomic_DNA"/>
</dbReference>
<dbReference type="Proteomes" id="UP000094463">
    <property type="component" value="Chromosome"/>
</dbReference>
<dbReference type="STRING" id="632773.BBEV_3350"/>
<organism evidence="2 3">
    <name type="scientific">Salisediminibacterium beveridgei</name>
    <dbReference type="NCBI Taxonomy" id="632773"/>
    <lineage>
        <taxon>Bacteria</taxon>
        <taxon>Bacillati</taxon>
        <taxon>Bacillota</taxon>
        <taxon>Bacilli</taxon>
        <taxon>Bacillales</taxon>
        <taxon>Bacillaceae</taxon>
        <taxon>Salisediminibacterium</taxon>
    </lineage>
</organism>
<keyword evidence="1" id="KW-0472">Membrane</keyword>
<dbReference type="RefSeq" id="WP_069366507.1">
    <property type="nucleotide sequence ID" value="NZ_CP012502.1"/>
</dbReference>
<dbReference type="KEGG" id="bbev:BBEV_3350"/>
<evidence type="ECO:0000313" key="2">
    <source>
        <dbReference type="EMBL" id="AOM84647.1"/>
    </source>
</evidence>
<keyword evidence="1" id="KW-1133">Transmembrane helix</keyword>
<protein>
    <submittedName>
        <fullName evidence="2">Uncharacterized protein</fullName>
    </submittedName>
</protein>
<proteinExistence type="predicted"/>
<keyword evidence="3" id="KW-1185">Reference proteome</keyword>
<feature type="transmembrane region" description="Helical" evidence="1">
    <location>
        <begin position="75"/>
        <end position="99"/>
    </location>
</feature>
<sequence>MKWFNKENAERVMMFGFLMILYAFPMMYDVAYLWAYIAVVVIATLFGLEALVDPLKPKRRFLKKWYRNRKRSPHVNAAINSGVFFMHFTIGLFVFPLIIEGQVIPLLELHAATQLFLIAVTLLFTVGVAYLSIPMNERRYEEVIVRLENREEDVDFIKETD</sequence>
<keyword evidence="1" id="KW-0812">Transmembrane</keyword>
<reference evidence="2 3" key="1">
    <citation type="submission" date="2015-08" db="EMBL/GenBank/DDBJ databases">
        <title>The complete genome sequence of Bacillus beveridgei MLTeJB.</title>
        <authorList>
            <person name="Hanson T.E."/>
            <person name="Mesa C."/>
            <person name="Basesman S.M."/>
            <person name="Oremland R.S."/>
        </authorList>
    </citation>
    <scope>NUCLEOTIDE SEQUENCE [LARGE SCALE GENOMIC DNA]</scope>
    <source>
        <strain evidence="2 3">MLTeJB</strain>
    </source>
</reference>
<evidence type="ECO:0000313" key="3">
    <source>
        <dbReference type="Proteomes" id="UP000094463"/>
    </source>
</evidence>
<dbReference type="AlphaFoldDB" id="A0A1D7R061"/>